<dbReference type="SUPFAM" id="SSF55874">
    <property type="entry name" value="ATPase domain of HSP90 chaperone/DNA topoisomerase II/histidine kinase"/>
    <property type="match status" value="1"/>
</dbReference>
<keyword evidence="7" id="KW-0902">Two-component regulatory system</keyword>
<evidence type="ECO:0000256" key="4">
    <source>
        <dbReference type="ARBA" id="ARBA00022553"/>
    </source>
</evidence>
<sequence length="488" mass="55912">MGKLNIIKNITFKRQFMISVILVIILSIFFAIVGLILDISLINKGVILRAGYYSDLVPGIKQYINKNKDKILNKDFKNELEKVIPTVGIEYEVVDSTGRLSYGYFKKSIASEVPISKEQTTKINGRINPEIIMSIPIIDNKDLKGMVILKYYIRSSAKNSNFNFIARYSDTFVVLSPFVYIILFSILFGRRFNKKLNVPLEQLMEAAERIRVRDLEFKISYENDNELGKLCKSFEDMRVDLKKSLENQWKMEEERREIVSDVAHDLKTPITIIKGHVEGLLESKKLDKDKLYRYLNLINRNIDRMSNQVQRINLLTKIENETFKLSDSECDLIAYINEKGMDYDVLAQGKKIKFVCNIQDLRSSNDLIKVDTYVLSEILDNLVSNSLRFTKEDGRITLNLKLNSDKVIFSVCDTGCGFSRKDLENVFKKFYEGDESRSKEKGHSGLGLYIVKTLVDKLGGAVEVKNNDEGGAEVKICIPINLSDGYQP</sequence>
<dbReference type="GO" id="GO:0005886">
    <property type="term" value="C:plasma membrane"/>
    <property type="evidence" value="ECO:0007669"/>
    <property type="project" value="TreeGrafter"/>
</dbReference>
<evidence type="ECO:0000259" key="10">
    <source>
        <dbReference type="PROSITE" id="PS50885"/>
    </source>
</evidence>
<dbReference type="InterPro" id="IPR050351">
    <property type="entry name" value="BphY/WalK/GraS-like"/>
</dbReference>
<evidence type="ECO:0000256" key="6">
    <source>
        <dbReference type="ARBA" id="ARBA00022777"/>
    </source>
</evidence>
<dbReference type="Pfam" id="PF00672">
    <property type="entry name" value="HAMP"/>
    <property type="match status" value="1"/>
</dbReference>
<evidence type="ECO:0000313" key="11">
    <source>
        <dbReference type="EMBL" id="OBR96517.1"/>
    </source>
</evidence>
<dbReference type="Pfam" id="PF02518">
    <property type="entry name" value="HATPase_c"/>
    <property type="match status" value="1"/>
</dbReference>
<dbReference type="SMART" id="SM00304">
    <property type="entry name" value="HAMP"/>
    <property type="match status" value="1"/>
</dbReference>
<dbReference type="PROSITE" id="PS50885">
    <property type="entry name" value="HAMP"/>
    <property type="match status" value="1"/>
</dbReference>
<dbReference type="InterPro" id="IPR036890">
    <property type="entry name" value="HATPase_C_sf"/>
</dbReference>
<dbReference type="InterPro" id="IPR003661">
    <property type="entry name" value="HisK_dim/P_dom"/>
</dbReference>
<dbReference type="PROSITE" id="PS50109">
    <property type="entry name" value="HIS_KIN"/>
    <property type="match status" value="1"/>
</dbReference>
<gene>
    <name evidence="11" type="primary">yycG_1</name>
    <name evidence="11" type="ORF">CLRAG_03870</name>
</gene>
<dbReference type="InterPro" id="IPR005467">
    <property type="entry name" value="His_kinase_dom"/>
</dbReference>
<dbReference type="GO" id="GO:0004721">
    <property type="term" value="F:phosphoprotein phosphatase activity"/>
    <property type="evidence" value="ECO:0007669"/>
    <property type="project" value="TreeGrafter"/>
</dbReference>
<evidence type="ECO:0000256" key="1">
    <source>
        <dbReference type="ARBA" id="ARBA00000085"/>
    </source>
</evidence>
<keyword evidence="12" id="KW-1185">Reference proteome</keyword>
<dbReference type="PATRIC" id="fig|1353534.3.peg.400"/>
<reference evidence="11 12" key="1">
    <citation type="journal article" date="2012" name="Front. Microbiol.">
        <title>Draft Genome Sequence of the Virulent Strain 01-B526 of the Fish Pathogen Aeromonas salmonicida.</title>
        <authorList>
            <person name="Charette S.J."/>
            <person name="Brochu F."/>
            <person name="Boyle B."/>
            <person name="Filion G."/>
            <person name="Tanaka K.H."/>
            <person name="Derome N."/>
        </authorList>
    </citation>
    <scope>NUCLEOTIDE SEQUENCE [LARGE SCALE GENOMIC DNA]</scope>
    <source>
        <strain evidence="11 12">P11</strain>
    </source>
</reference>
<protein>
    <recommendedName>
        <fullName evidence="3">histidine kinase</fullName>
        <ecNumber evidence="3">2.7.13.3</ecNumber>
    </recommendedName>
</protein>
<evidence type="ECO:0000259" key="9">
    <source>
        <dbReference type="PROSITE" id="PS50109"/>
    </source>
</evidence>
<proteinExistence type="predicted"/>
<keyword evidence="8" id="KW-1133">Transmembrane helix</keyword>
<feature type="transmembrane region" description="Helical" evidence="8">
    <location>
        <begin position="20"/>
        <end position="42"/>
    </location>
</feature>
<evidence type="ECO:0000256" key="5">
    <source>
        <dbReference type="ARBA" id="ARBA00022679"/>
    </source>
</evidence>
<evidence type="ECO:0000256" key="3">
    <source>
        <dbReference type="ARBA" id="ARBA00012438"/>
    </source>
</evidence>
<feature type="transmembrane region" description="Helical" evidence="8">
    <location>
        <begin position="171"/>
        <end position="189"/>
    </location>
</feature>
<dbReference type="InterPro" id="IPR004358">
    <property type="entry name" value="Sig_transdc_His_kin-like_C"/>
</dbReference>
<dbReference type="InterPro" id="IPR003660">
    <property type="entry name" value="HAMP_dom"/>
</dbReference>
<evidence type="ECO:0000256" key="7">
    <source>
        <dbReference type="ARBA" id="ARBA00023012"/>
    </source>
</evidence>
<dbReference type="EMBL" id="LROS01000004">
    <property type="protein sequence ID" value="OBR96517.1"/>
    <property type="molecule type" value="Genomic_DNA"/>
</dbReference>
<comment type="caution">
    <text evidence="11">The sequence shown here is derived from an EMBL/GenBank/DDBJ whole genome shotgun (WGS) entry which is preliminary data.</text>
</comment>
<dbReference type="PANTHER" id="PTHR45453">
    <property type="entry name" value="PHOSPHATE REGULON SENSOR PROTEIN PHOR"/>
    <property type="match status" value="1"/>
</dbReference>
<evidence type="ECO:0000256" key="8">
    <source>
        <dbReference type="SAM" id="Phobius"/>
    </source>
</evidence>
<dbReference type="InterPro" id="IPR003594">
    <property type="entry name" value="HATPase_dom"/>
</dbReference>
<dbReference type="Proteomes" id="UP000093954">
    <property type="component" value="Unassembled WGS sequence"/>
</dbReference>
<dbReference type="CDD" id="cd00082">
    <property type="entry name" value="HisKA"/>
    <property type="match status" value="1"/>
</dbReference>
<feature type="domain" description="HAMP" evidence="10">
    <location>
        <begin position="194"/>
        <end position="246"/>
    </location>
</feature>
<comment type="catalytic activity">
    <reaction evidence="1">
        <text>ATP + protein L-histidine = ADP + protein N-phospho-L-histidine.</text>
        <dbReference type="EC" id="2.7.13.3"/>
    </reaction>
</comment>
<keyword evidence="8" id="KW-0472">Membrane</keyword>
<dbReference type="InterPro" id="IPR036097">
    <property type="entry name" value="HisK_dim/P_sf"/>
</dbReference>
<name>A0A1A6B2K2_9CLOT</name>
<dbReference type="Gene3D" id="1.10.287.130">
    <property type="match status" value="1"/>
</dbReference>
<evidence type="ECO:0000256" key="2">
    <source>
        <dbReference type="ARBA" id="ARBA00004370"/>
    </source>
</evidence>
<feature type="domain" description="Histidine kinase" evidence="9">
    <location>
        <begin position="261"/>
        <end position="482"/>
    </location>
</feature>
<keyword evidence="5 11" id="KW-0808">Transferase</keyword>
<accession>A0A1A6B2K2</accession>
<comment type="subcellular location">
    <subcellularLocation>
        <location evidence="2">Membrane</location>
    </subcellularLocation>
</comment>
<keyword evidence="8" id="KW-0812">Transmembrane</keyword>
<dbReference type="AlphaFoldDB" id="A0A1A6B2K2"/>
<dbReference type="SMART" id="SM00388">
    <property type="entry name" value="HisKA"/>
    <property type="match status" value="1"/>
</dbReference>
<dbReference type="Gene3D" id="3.30.565.10">
    <property type="entry name" value="Histidine kinase-like ATPase, C-terminal domain"/>
    <property type="match status" value="1"/>
</dbReference>
<dbReference type="CDD" id="cd06225">
    <property type="entry name" value="HAMP"/>
    <property type="match status" value="1"/>
</dbReference>
<dbReference type="PANTHER" id="PTHR45453:SF1">
    <property type="entry name" value="PHOSPHATE REGULON SENSOR PROTEIN PHOR"/>
    <property type="match status" value="1"/>
</dbReference>
<keyword evidence="6 11" id="KW-0418">Kinase</keyword>
<dbReference type="PRINTS" id="PR00344">
    <property type="entry name" value="BCTRLSENSOR"/>
</dbReference>
<dbReference type="SUPFAM" id="SSF47384">
    <property type="entry name" value="Homodimeric domain of signal transducing histidine kinase"/>
    <property type="match status" value="1"/>
</dbReference>
<dbReference type="Gene3D" id="6.10.340.10">
    <property type="match status" value="1"/>
</dbReference>
<dbReference type="SMART" id="SM00387">
    <property type="entry name" value="HATPase_c"/>
    <property type="match status" value="1"/>
</dbReference>
<dbReference type="SUPFAM" id="SSF158472">
    <property type="entry name" value="HAMP domain-like"/>
    <property type="match status" value="1"/>
</dbReference>
<dbReference type="GO" id="GO:0000155">
    <property type="term" value="F:phosphorelay sensor kinase activity"/>
    <property type="evidence" value="ECO:0007669"/>
    <property type="project" value="InterPro"/>
</dbReference>
<dbReference type="GO" id="GO:0016036">
    <property type="term" value="P:cellular response to phosphate starvation"/>
    <property type="evidence" value="ECO:0007669"/>
    <property type="project" value="TreeGrafter"/>
</dbReference>
<dbReference type="Pfam" id="PF00512">
    <property type="entry name" value="HisKA"/>
    <property type="match status" value="1"/>
</dbReference>
<keyword evidence="4" id="KW-0597">Phosphoprotein</keyword>
<dbReference type="RefSeq" id="WP_207644780.1">
    <property type="nucleotide sequence ID" value="NZ_LROS01000004.1"/>
</dbReference>
<evidence type="ECO:0000313" key="12">
    <source>
        <dbReference type="Proteomes" id="UP000093954"/>
    </source>
</evidence>
<organism evidence="11 12">
    <name type="scientific">Clostridium ragsdalei P11</name>
    <dbReference type="NCBI Taxonomy" id="1353534"/>
    <lineage>
        <taxon>Bacteria</taxon>
        <taxon>Bacillati</taxon>
        <taxon>Bacillota</taxon>
        <taxon>Clostridia</taxon>
        <taxon>Eubacteriales</taxon>
        <taxon>Clostridiaceae</taxon>
        <taxon>Clostridium</taxon>
    </lineage>
</organism>
<dbReference type="EC" id="2.7.13.3" evidence="3"/>